<reference evidence="2" key="1">
    <citation type="submission" date="2015-06" db="EMBL/GenBank/DDBJ databases">
        <authorList>
            <person name="Joergensen T."/>
        </authorList>
    </citation>
    <scope>NUCLEOTIDE SEQUENCE</scope>
    <source>
        <plasmid evidence="2">pRGFK1346</plasmid>
    </source>
</reference>
<evidence type="ECO:0000256" key="1">
    <source>
        <dbReference type="SAM" id="Phobius"/>
    </source>
</evidence>
<keyword evidence="1" id="KW-1133">Transmembrane helix</keyword>
<keyword evidence="2" id="KW-0614">Plasmid</keyword>
<reference evidence="2" key="2">
    <citation type="submission" date="2015-07" db="EMBL/GenBank/DDBJ databases">
        <title>Plasmids, circular viruses and viroids from rat gut.</title>
        <authorList>
            <person name="Jorgensen T.J."/>
            <person name="Hansen M.A."/>
            <person name="Xu Z."/>
            <person name="Tabak M.A."/>
            <person name="Sorensen S.J."/>
            <person name="Hansen L.H."/>
        </authorList>
    </citation>
    <scope>NUCLEOTIDE SEQUENCE</scope>
    <source>
        <plasmid evidence="2">pRGFK1346</plasmid>
    </source>
</reference>
<keyword evidence="1" id="KW-0472">Membrane</keyword>
<proteinExistence type="predicted"/>
<protein>
    <submittedName>
        <fullName evidence="2">Uncharacterized protein</fullName>
    </submittedName>
</protein>
<geneLocation type="plasmid" evidence="2">
    <name>pRGFK1346</name>
</geneLocation>
<feature type="transmembrane region" description="Helical" evidence="1">
    <location>
        <begin position="68"/>
        <end position="89"/>
    </location>
</feature>
<name>A0A0H5Q4M1_9ZZZZ</name>
<evidence type="ECO:0000313" key="2">
    <source>
        <dbReference type="EMBL" id="CRY97001.1"/>
    </source>
</evidence>
<dbReference type="EMBL" id="LN853908">
    <property type="protein sequence ID" value="CRY97001.1"/>
    <property type="molecule type" value="Genomic_DNA"/>
</dbReference>
<organism evidence="2">
    <name type="scientific">uncultured prokaryote</name>
    <dbReference type="NCBI Taxonomy" id="198431"/>
    <lineage>
        <taxon>unclassified sequences</taxon>
        <taxon>environmental samples</taxon>
    </lineage>
</organism>
<feature type="transmembrane region" description="Helical" evidence="1">
    <location>
        <begin position="12"/>
        <end position="32"/>
    </location>
</feature>
<sequence>MMFYKSSTQYLSKYYLTAVFTLLAVTSSWALVRTIPQYVFFILFNFITIFYGEYLINKAYVLHTKKYNIFKGILGGVQLLISCIILGYFSM</sequence>
<keyword evidence="1" id="KW-0812">Transmembrane</keyword>
<accession>A0A0H5Q4M1</accession>
<feature type="transmembrane region" description="Helical" evidence="1">
    <location>
        <begin position="38"/>
        <end position="56"/>
    </location>
</feature>
<dbReference type="AlphaFoldDB" id="A0A0H5Q4M1"/>